<evidence type="ECO:0008006" key="3">
    <source>
        <dbReference type="Google" id="ProtNLM"/>
    </source>
</evidence>
<dbReference type="Proteomes" id="UP001175226">
    <property type="component" value="Unassembled WGS sequence"/>
</dbReference>
<dbReference type="SUPFAM" id="SSF52047">
    <property type="entry name" value="RNI-like"/>
    <property type="match status" value="1"/>
</dbReference>
<dbReference type="EMBL" id="JAUEPT010000215">
    <property type="protein sequence ID" value="KAK0429727.1"/>
    <property type="molecule type" value="Genomic_DNA"/>
</dbReference>
<sequence length="578" mass="65155">MALPTTFPSDWHPCKGCACVNHAIPSYRFSVTDADGPLADHPHIGKLARSNDAPNPPEEKILQQMMSNTGKCIDAVDAHMLELKALKQAFIVRVDEELSALDKERQRLSDSIRERQSVLGALRRMPKEVLAHIFSHTLVFPFPWVKPTSYGLWSSFSARKHTLLTFELVSRNWKDVLDTFPYLWSYVNILIDRMPSNTYIRYIGNQLSRSRQCPLSISISHSDSGSVSRLGAVPAAIFMALFTASPRVKVLRLCLPGNCFTDMQKLHLSFPNLQGLVLISSSETSEVAQHLHFGTLPHLRVLHIADISNVYTLSLPWHQITHFTSGHTLVGQGPPAHRVLDILKMMSRLSVCRFSLDLQSLTTDVVEEMTLSQLNSLTLISVYRQGFNFPPVIPFVLNSLKLPALSDLKVYCLSRCTSRDQVTTFTSIRQLIERSHSPLTSLYFNNGEILKDDFMYILSNMPTLQDLQLTSTKGITDEVLEHLARRVDAESDSQVPVLVPHLHTLHLSGQLDFQVELYVGMVESRWTCHPRHLKSVDICRFVDRRTERGEEEANILALSKLDVLVSEGLDATVSTQRV</sequence>
<evidence type="ECO:0000313" key="1">
    <source>
        <dbReference type="EMBL" id="KAK0429727.1"/>
    </source>
</evidence>
<proteinExistence type="predicted"/>
<gene>
    <name evidence="1" type="ORF">EV421DRAFT_1946429</name>
</gene>
<accession>A0AA39ISL7</accession>
<evidence type="ECO:0000313" key="2">
    <source>
        <dbReference type="Proteomes" id="UP001175226"/>
    </source>
</evidence>
<organism evidence="1 2">
    <name type="scientific">Armillaria borealis</name>
    <dbReference type="NCBI Taxonomy" id="47425"/>
    <lineage>
        <taxon>Eukaryota</taxon>
        <taxon>Fungi</taxon>
        <taxon>Dikarya</taxon>
        <taxon>Basidiomycota</taxon>
        <taxon>Agaricomycotina</taxon>
        <taxon>Agaricomycetes</taxon>
        <taxon>Agaricomycetidae</taxon>
        <taxon>Agaricales</taxon>
        <taxon>Marasmiineae</taxon>
        <taxon>Physalacriaceae</taxon>
        <taxon>Armillaria</taxon>
    </lineage>
</organism>
<reference evidence="1" key="1">
    <citation type="submission" date="2023-06" db="EMBL/GenBank/DDBJ databases">
        <authorList>
            <consortium name="Lawrence Berkeley National Laboratory"/>
            <person name="Ahrendt S."/>
            <person name="Sahu N."/>
            <person name="Indic B."/>
            <person name="Wong-Bajracharya J."/>
            <person name="Merenyi Z."/>
            <person name="Ke H.-M."/>
            <person name="Monk M."/>
            <person name="Kocsube S."/>
            <person name="Drula E."/>
            <person name="Lipzen A."/>
            <person name="Balint B."/>
            <person name="Henrissat B."/>
            <person name="Andreopoulos B."/>
            <person name="Martin F.M."/>
            <person name="Harder C.B."/>
            <person name="Rigling D."/>
            <person name="Ford K.L."/>
            <person name="Foster G.D."/>
            <person name="Pangilinan J."/>
            <person name="Papanicolaou A."/>
            <person name="Barry K."/>
            <person name="LaButti K."/>
            <person name="Viragh M."/>
            <person name="Koriabine M."/>
            <person name="Yan M."/>
            <person name="Riley R."/>
            <person name="Champramary S."/>
            <person name="Plett K.L."/>
            <person name="Tsai I.J."/>
            <person name="Slot J."/>
            <person name="Sipos G."/>
            <person name="Plett J."/>
            <person name="Nagy L.G."/>
            <person name="Grigoriev I.V."/>
        </authorList>
    </citation>
    <scope>NUCLEOTIDE SEQUENCE</scope>
    <source>
        <strain evidence="1">FPL87.14</strain>
    </source>
</reference>
<comment type="caution">
    <text evidence="1">The sequence shown here is derived from an EMBL/GenBank/DDBJ whole genome shotgun (WGS) entry which is preliminary data.</text>
</comment>
<dbReference type="Gene3D" id="3.80.10.10">
    <property type="entry name" value="Ribonuclease Inhibitor"/>
    <property type="match status" value="1"/>
</dbReference>
<dbReference type="PANTHER" id="PTHR38926:SF5">
    <property type="entry name" value="F-BOX AND LEUCINE-RICH REPEAT PROTEIN 6"/>
    <property type="match status" value="1"/>
</dbReference>
<dbReference type="PANTHER" id="PTHR38926">
    <property type="entry name" value="F-BOX DOMAIN CONTAINING PROTEIN, EXPRESSED"/>
    <property type="match status" value="1"/>
</dbReference>
<keyword evidence="2" id="KW-1185">Reference proteome</keyword>
<protein>
    <recommendedName>
        <fullName evidence="3">F-box domain-containing protein</fullName>
    </recommendedName>
</protein>
<name>A0AA39ISL7_9AGAR</name>
<dbReference type="AlphaFoldDB" id="A0AA39ISL7"/>
<dbReference type="InterPro" id="IPR032675">
    <property type="entry name" value="LRR_dom_sf"/>
</dbReference>